<organism evidence="1 2">
    <name type="scientific">Ancylostoma ceylanicum</name>
    <dbReference type="NCBI Taxonomy" id="53326"/>
    <lineage>
        <taxon>Eukaryota</taxon>
        <taxon>Metazoa</taxon>
        <taxon>Ecdysozoa</taxon>
        <taxon>Nematoda</taxon>
        <taxon>Chromadorea</taxon>
        <taxon>Rhabditida</taxon>
        <taxon>Rhabditina</taxon>
        <taxon>Rhabditomorpha</taxon>
        <taxon>Strongyloidea</taxon>
        <taxon>Ancylostomatidae</taxon>
        <taxon>Ancylostomatinae</taxon>
        <taxon>Ancylostoma</taxon>
    </lineage>
</organism>
<keyword evidence="2" id="KW-1185">Reference proteome</keyword>
<name>A0A016UGQ3_9BILA</name>
<evidence type="ECO:0000313" key="1">
    <source>
        <dbReference type="EMBL" id="EYC14066.1"/>
    </source>
</evidence>
<accession>A0A016UGQ3</accession>
<gene>
    <name evidence="1" type="primary">Acey_s0042.g692</name>
    <name evidence="1" type="ORF">Y032_0042g692</name>
</gene>
<dbReference type="OrthoDB" id="286233at2759"/>
<sequence>MSEGPQQKEISTMWLKSERRRDKKFRKDCSRIGLCRERFGWTAAAIRKDRRSPVGSSGFLLRSFRKFV</sequence>
<dbReference type="EMBL" id="JARK01001378">
    <property type="protein sequence ID" value="EYC14066.1"/>
    <property type="molecule type" value="Genomic_DNA"/>
</dbReference>
<dbReference type="Proteomes" id="UP000024635">
    <property type="component" value="Unassembled WGS sequence"/>
</dbReference>
<comment type="caution">
    <text evidence="1">The sequence shown here is derived from an EMBL/GenBank/DDBJ whole genome shotgun (WGS) entry which is preliminary data.</text>
</comment>
<dbReference type="AlphaFoldDB" id="A0A016UGQ3"/>
<protein>
    <submittedName>
        <fullName evidence="1">Uncharacterized protein</fullName>
    </submittedName>
</protein>
<reference evidence="2" key="1">
    <citation type="journal article" date="2015" name="Nat. Genet.">
        <title>The genome and transcriptome of the zoonotic hookworm Ancylostoma ceylanicum identify infection-specific gene families.</title>
        <authorList>
            <person name="Schwarz E.M."/>
            <person name="Hu Y."/>
            <person name="Antoshechkin I."/>
            <person name="Miller M.M."/>
            <person name="Sternberg P.W."/>
            <person name="Aroian R.V."/>
        </authorList>
    </citation>
    <scope>NUCLEOTIDE SEQUENCE</scope>
    <source>
        <strain evidence="2">HY135</strain>
    </source>
</reference>
<proteinExistence type="predicted"/>
<evidence type="ECO:0000313" key="2">
    <source>
        <dbReference type="Proteomes" id="UP000024635"/>
    </source>
</evidence>